<evidence type="ECO:0000259" key="3">
    <source>
        <dbReference type="PROSITE" id="PS50114"/>
    </source>
</evidence>
<dbReference type="GO" id="GO:0043565">
    <property type="term" value="F:sequence-specific DNA binding"/>
    <property type="evidence" value="ECO:0007669"/>
    <property type="project" value="InterPro"/>
</dbReference>
<feature type="region of interest" description="Disordered" evidence="2">
    <location>
        <begin position="507"/>
        <end position="531"/>
    </location>
</feature>
<keyword evidence="4" id="KW-0238">DNA-binding</keyword>
<dbReference type="RefSeq" id="XP_056038966.1">
    <property type="nucleotide sequence ID" value="XM_056183685.1"/>
</dbReference>
<dbReference type="CDD" id="cd00202">
    <property type="entry name" value="ZnF_GATA"/>
    <property type="match status" value="1"/>
</dbReference>
<dbReference type="PANTHER" id="PTHR39147">
    <property type="entry name" value="PROTEIN SPT21"/>
    <property type="match status" value="1"/>
</dbReference>
<dbReference type="KEGG" id="som:SOMG_04909"/>
<feature type="domain" description="GATA-type" evidence="3">
    <location>
        <begin position="339"/>
        <end position="378"/>
    </location>
</feature>
<evidence type="ECO:0000313" key="4">
    <source>
        <dbReference type="EMBL" id="WBW74723.1"/>
    </source>
</evidence>
<keyword evidence="1" id="KW-0479">Metal-binding</keyword>
<feature type="compositionally biased region" description="Polar residues" evidence="2">
    <location>
        <begin position="278"/>
        <end position="287"/>
    </location>
</feature>
<dbReference type="GeneID" id="80878374"/>
<dbReference type="SUPFAM" id="SSF57716">
    <property type="entry name" value="Glucocorticoid receptor-like (DNA-binding domain)"/>
    <property type="match status" value="1"/>
</dbReference>
<dbReference type="PROSITE" id="PS50114">
    <property type="entry name" value="GATA_ZN_FINGER_2"/>
    <property type="match status" value="1"/>
</dbReference>
<organism evidence="4 5">
    <name type="scientific">Schizosaccharomyces osmophilus</name>
    <dbReference type="NCBI Taxonomy" id="2545709"/>
    <lineage>
        <taxon>Eukaryota</taxon>
        <taxon>Fungi</taxon>
        <taxon>Dikarya</taxon>
        <taxon>Ascomycota</taxon>
        <taxon>Taphrinomycotina</taxon>
        <taxon>Schizosaccharomycetes</taxon>
        <taxon>Schizosaccharomycetales</taxon>
        <taxon>Schizosaccharomycetaceae</taxon>
        <taxon>Schizosaccharomyces</taxon>
    </lineage>
</organism>
<dbReference type="Proteomes" id="UP001212411">
    <property type="component" value="Chromosome 3"/>
</dbReference>
<keyword evidence="1" id="KW-0862">Zinc</keyword>
<dbReference type="Gene3D" id="3.30.50.10">
    <property type="entry name" value="Erythroid Transcription Factor GATA-1, subunit A"/>
    <property type="match status" value="1"/>
</dbReference>
<sequence length="678" mass="75507">MEERLGSVLVVPLRVIYSIDRASSIRCLAKSRHAVPVQVLITFDKGKIICQVDARHAVEAILNCSPELNCKSDQEFSVYALDHLEADELFVGLGFLSSLSSQSIPGPPKNLSPETVWLNGKVVETGLQRSLEIHLRLQAVPSTTNSKVHNEALPPSLILDNSSSDQSDSASFFDSAYSSANLATIPNPESDLYPSPVPLSSRFTDPPSEGLDFDSIYPHSNNQNDYSTAPFSEPYGMEPPSSNVHPATDPVCPSTSITESISNAVSKKKRKRDPTPLCTFNSSDSNVPSEREHVQDFIKEQVKIARARIEKRLPTIRGKDRIEEQLTNSLREGKIPPYCQNCGAIKTANWRNANFMNTTIMLCNACGIYWTTRHSMRPRSLWSTYKSLELEKPSELDSFAQLEIAVYKLSQQRKPLIPVFRQLETAGRHSPLPKVTSKSSGSTTELKNTSNKIGLQGTRSENLLNNDLRQIQSSPVVKTTNNNVRESSREPLSEIGTNSTWLVLPSSASDDIRRPEPEKVMSSNPNKENENRLPKQYMKQVIRKPDEDAEPTLPVCDLEKDVDDQLESLFKTPPKPKRAKQSPSPWRSELFVSDLGQINLTPEFKPKFDLTKALSAAVRSDNKENSPHLPENTETAELFPEFMQSPLVDADERRTVSLATDLAMPSSPPMAPIDRFIS</sequence>
<dbReference type="FunFam" id="3.30.50.10:FF:000059">
    <property type="entry name" value="Similar to transcription factor Zn, GATA"/>
    <property type="match status" value="1"/>
</dbReference>
<feature type="region of interest" description="Disordered" evidence="2">
    <location>
        <begin position="263"/>
        <end position="287"/>
    </location>
</feature>
<dbReference type="SMART" id="SM00401">
    <property type="entry name" value="ZnF_GATA"/>
    <property type="match status" value="1"/>
</dbReference>
<feature type="compositionally biased region" description="Polar residues" evidence="2">
    <location>
        <begin position="436"/>
        <end position="460"/>
    </location>
</feature>
<dbReference type="PROSITE" id="PS00344">
    <property type="entry name" value="GATA_ZN_FINGER_1"/>
    <property type="match status" value="1"/>
</dbReference>
<evidence type="ECO:0000313" key="5">
    <source>
        <dbReference type="Proteomes" id="UP001212411"/>
    </source>
</evidence>
<dbReference type="InterPro" id="IPR057725">
    <property type="entry name" value="Ams2-SPT21_N"/>
</dbReference>
<gene>
    <name evidence="4" type="primary">ams2</name>
    <name evidence="4" type="ORF">SOMG_04909</name>
</gene>
<dbReference type="GO" id="GO:0008270">
    <property type="term" value="F:zinc ion binding"/>
    <property type="evidence" value="ECO:0007669"/>
    <property type="project" value="UniProtKB-KW"/>
</dbReference>
<feature type="compositionally biased region" description="Basic and acidic residues" evidence="2">
    <location>
        <begin position="510"/>
        <end position="519"/>
    </location>
</feature>
<dbReference type="PANTHER" id="PTHR39147:SF1">
    <property type="entry name" value="PROTEIN SPT21"/>
    <property type="match status" value="1"/>
</dbReference>
<dbReference type="Pfam" id="PF00320">
    <property type="entry name" value="GATA"/>
    <property type="match status" value="1"/>
</dbReference>
<dbReference type="InterPro" id="IPR000679">
    <property type="entry name" value="Znf_GATA"/>
</dbReference>
<name>A0AAE9WHR7_9SCHI</name>
<protein>
    <submittedName>
        <fullName evidence="4">DNA-binding transcription factor for histone, zf-GATA-type Ams2</fullName>
    </submittedName>
</protein>
<dbReference type="InterPro" id="IPR042403">
    <property type="entry name" value="Spt21/Ams2"/>
</dbReference>
<dbReference type="Pfam" id="PF25823">
    <property type="entry name" value="Ams2-SPT21_N"/>
    <property type="match status" value="1"/>
</dbReference>
<dbReference type="InterPro" id="IPR013088">
    <property type="entry name" value="Znf_NHR/GATA"/>
</dbReference>
<accession>A0AAE9WHR7</accession>
<feature type="region of interest" description="Disordered" evidence="2">
    <location>
        <begin position="428"/>
        <end position="460"/>
    </location>
</feature>
<evidence type="ECO:0000256" key="2">
    <source>
        <dbReference type="SAM" id="MobiDB-lite"/>
    </source>
</evidence>
<dbReference type="AlphaFoldDB" id="A0AAE9WHR7"/>
<dbReference type="GO" id="GO:0006355">
    <property type="term" value="P:regulation of DNA-templated transcription"/>
    <property type="evidence" value="ECO:0007669"/>
    <property type="project" value="InterPro"/>
</dbReference>
<reference evidence="4 5" key="1">
    <citation type="journal article" date="2023" name="G3 (Bethesda)">
        <title>A high-quality reference genome for the fission yeast Schizosaccharomyces osmophilus.</title>
        <authorList>
            <person name="Jia G.S."/>
            <person name="Zhang W.C."/>
            <person name="Liang Y."/>
            <person name="Liu X.H."/>
            <person name="Rhind N."/>
            <person name="Pidoux A."/>
            <person name="Brysch-Herzberg M."/>
            <person name="Du L.L."/>
        </authorList>
    </citation>
    <scope>NUCLEOTIDE SEQUENCE [LARGE SCALE GENOMIC DNA]</scope>
    <source>
        <strain evidence="4 5">CBS 15793</strain>
    </source>
</reference>
<dbReference type="EMBL" id="CP115613">
    <property type="protein sequence ID" value="WBW74723.1"/>
    <property type="molecule type" value="Genomic_DNA"/>
</dbReference>
<evidence type="ECO:0000256" key="1">
    <source>
        <dbReference type="PROSITE-ProRule" id="PRU00094"/>
    </source>
</evidence>
<keyword evidence="5" id="KW-1185">Reference proteome</keyword>
<keyword evidence="1" id="KW-0863">Zinc-finger</keyword>
<proteinExistence type="predicted"/>